<feature type="transmembrane region" description="Helical" evidence="1">
    <location>
        <begin position="21"/>
        <end position="42"/>
    </location>
</feature>
<dbReference type="Proteomes" id="UP000199397">
    <property type="component" value="Unassembled WGS sequence"/>
</dbReference>
<dbReference type="RefSeq" id="WP_093069740.1">
    <property type="nucleotide sequence ID" value="NZ_FNQP01000019.1"/>
</dbReference>
<feature type="transmembrane region" description="Helical" evidence="1">
    <location>
        <begin position="48"/>
        <end position="68"/>
    </location>
</feature>
<dbReference type="Pfam" id="PF10112">
    <property type="entry name" value="Halogen_Hydrol"/>
    <property type="match status" value="1"/>
</dbReference>
<gene>
    <name evidence="2" type="ORF">SAMN05660964_02883</name>
</gene>
<dbReference type="EMBL" id="FNQP01000019">
    <property type="protein sequence ID" value="SEA93862.1"/>
    <property type="molecule type" value="Genomic_DNA"/>
</dbReference>
<sequence length="288" mass="31827">MTTTVKSAAKRYEPTIHNVRYGIKGILLYLLPLPALITAIGSLMRGDVMATLVTGGVFAAFMVGASVARHGFRLEGEYERRKIARAPSTPFKTVAALIISIATGILDWWSSDYAMSGILPAGLISAVTFLGFALYYGLDPRKDKAGNISIGVTIEEVLDALDAANIKIDAIEQARRQIPNPEFNARLQRITSKAREVLTSIEDDPTRLSRARKFLKVYLDGTQRVTEGYARTHQGEKAVALETNFSRVLDSIEQTFAEQQAKLLEDNHFDLDVQIEVLETQLKREGVL</sequence>
<dbReference type="AlphaFoldDB" id="A0A1H4FBL1"/>
<protein>
    <submittedName>
        <fullName evidence="2">5-bromo-4-chloroindolyl phosphate hydrolysis protein</fullName>
    </submittedName>
</protein>
<organism evidence="2 3">
    <name type="scientific">Thiothrix caldifontis</name>
    <dbReference type="NCBI Taxonomy" id="525918"/>
    <lineage>
        <taxon>Bacteria</taxon>
        <taxon>Pseudomonadati</taxon>
        <taxon>Pseudomonadota</taxon>
        <taxon>Gammaproteobacteria</taxon>
        <taxon>Thiotrichales</taxon>
        <taxon>Thiotrichaceae</taxon>
        <taxon>Thiothrix</taxon>
    </lineage>
</organism>
<accession>A0A1H4FBL1</accession>
<evidence type="ECO:0000313" key="2">
    <source>
        <dbReference type="EMBL" id="SEA93862.1"/>
    </source>
</evidence>
<reference evidence="2 3" key="1">
    <citation type="submission" date="2016-10" db="EMBL/GenBank/DDBJ databases">
        <authorList>
            <person name="de Groot N.N."/>
        </authorList>
    </citation>
    <scope>NUCLEOTIDE SEQUENCE [LARGE SCALE GENOMIC DNA]</scope>
    <source>
        <strain evidence="2 3">DSM 21228</strain>
    </source>
</reference>
<dbReference type="InterPro" id="IPR018770">
    <property type="entry name" value="ChloroindolylP_hydrolase"/>
</dbReference>
<evidence type="ECO:0000313" key="3">
    <source>
        <dbReference type="Proteomes" id="UP000199397"/>
    </source>
</evidence>
<keyword evidence="3" id="KW-1185">Reference proteome</keyword>
<dbReference type="OrthoDB" id="6195606at2"/>
<proteinExistence type="predicted"/>
<keyword evidence="1" id="KW-1133">Transmembrane helix</keyword>
<name>A0A1H4FBL1_9GAMM</name>
<keyword evidence="1" id="KW-0812">Transmembrane</keyword>
<feature type="transmembrane region" description="Helical" evidence="1">
    <location>
        <begin position="89"/>
        <end position="106"/>
    </location>
</feature>
<dbReference type="STRING" id="525918.SAMN05660964_02883"/>
<evidence type="ECO:0000256" key="1">
    <source>
        <dbReference type="SAM" id="Phobius"/>
    </source>
</evidence>
<feature type="transmembrane region" description="Helical" evidence="1">
    <location>
        <begin position="118"/>
        <end position="138"/>
    </location>
</feature>
<keyword evidence="1" id="KW-0472">Membrane</keyword>